<dbReference type="GO" id="GO:0009254">
    <property type="term" value="P:peptidoglycan turnover"/>
    <property type="evidence" value="ECO:0007669"/>
    <property type="project" value="TreeGrafter"/>
</dbReference>
<dbReference type="GO" id="GO:0004563">
    <property type="term" value="F:beta-N-acetylhexosaminidase activity"/>
    <property type="evidence" value="ECO:0007669"/>
    <property type="project" value="UniProtKB-EC"/>
</dbReference>
<dbReference type="Proteomes" id="UP000563151">
    <property type="component" value="Unassembled WGS sequence"/>
</dbReference>
<name>A0A923E8E9_CLOTT</name>
<protein>
    <submittedName>
        <fullName evidence="5">Beta-N-acetylhexosaminidase</fullName>
        <ecNumber evidence="5">3.2.1.52</ecNumber>
    </submittedName>
</protein>
<dbReference type="PRINTS" id="PR00133">
    <property type="entry name" value="GLHYDRLASE3"/>
</dbReference>
<evidence type="ECO:0000313" key="6">
    <source>
        <dbReference type="Proteomes" id="UP000563151"/>
    </source>
</evidence>
<dbReference type="Gene3D" id="3.40.50.1700">
    <property type="entry name" value="Glycoside hydrolase family 3 C-terminal domain"/>
    <property type="match status" value="1"/>
</dbReference>
<feature type="domain" description="Glycoside hydrolase family 3 N-terminal" evidence="4">
    <location>
        <begin position="7"/>
        <end position="330"/>
    </location>
</feature>
<dbReference type="InterPro" id="IPR001764">
    <property type="entry name" value="Glyco_hydro_3_N"/>
</dbReference>
<dbReference type="AlphaFoldDB" id="A0A923E8E9"/>
<proteinExistence type="inferred from homology"/>
<dbReference type="RefSeq" id="WP_035145492.1">
    <property type="nucleotide sequence ID" value="NZ_JAAZWO010000013.1"/>
</dbReference>
<dbReference type="InterPro" id="IPR017853">
    <property type="entry name" value="GH"/>
</dbReference>
<dbReference type="Gene3D" id="3.20.20.300">
    <property type="entry name" value="Glycoside hydrolase, family 3, N-terminal domain"/>
    <property type="match status" value="1"/>
</dbReference>
<evidence type="ECO:0000256" key="3">
    <source>
        <dbReference type="ARBA" id="ARBA00023295"/>
    </source>
</evidence>
<accession>A0A923E8E9</accession>
<dbReference type="EC" id="3.2.1.52" evidence="5"/>
<dbReference type="InterPro" id="IPR050226">
    <property type="entry name" value="NagZ_Beta-hexosaminidase"/>
</dbReference>
<dbReference type="GO" id="GO:0005975">
    <property type="term" value="P:carbohydrate metabolic process"/>
    <property type="evidence" value="ECO:0007669"/>
    <property type="project" value="InterPro"/>
</dbReference>
<keyword evidence="6" id="KW-1185">Reference proteome</keyword>
<dbReference type="SUPFAM" id="SSF51445">
    <property type="entry name" value="(Trans)glycosidases"/>
    <property type="match status" value="1"/>
</dbReference>
<dbReference type="PANTHER" id="PTHR30480:SF16">
    <property type="entry name" value="GLYCOSIDE HYDROLASE FAMILY 3 DOMAIN PROTEIN"/>
    <property type="match status" value="1"/>
</dbReference>
<sequence length="528" mass="60041">MEFKNMTLQQKIGQLLIIGFDGTEINEHVKRAIRDYNVGNIILFKRNFKSPKQFYNLNKELQNLALKESGIPLFIALDQEGGMVTRITNGATFFPGNMALSAGGNEEDAYLYGRYLGEELKALGINLNLAPVLDVNNNKNNPVIGVRSYGEDPVRVSNLGTAYIKGLQENGIIATAKHFPGHGDTEIDSHSALSSVNHNKDRLESIELYPFREAIRNGIKAIMSAHIMFPAYEKRRLPATLSSKILIDLLRNELEFKGLIITDCMEMKAIDNYFGTIEAAAMSVNAGADMICISHTEEKQLKSLNRIKEKIKNGEINEKRIDESVKRIIEFKNQWDINFFMNSSYEQVEKIINSSIHRNFSRRISENSITTIRDNGLLPIKREERLMIISTAAEVLTGIDNSIEKKNINDYFKEEFLNCETEVMDLKPKKEYMEYLAEKCKNKDKVIICTYNANLNKEQIELVNRIYKENKYIIVISMRDPYDIVDLKHIPCAILAYEYTPISIKSILKIVKGKITSKGICPVALSDN</sequence>
<keyword evidence="3 5" id="KW-0326">Glycosidase</keyword>
<gene>
    <name evidence="5" type="primary">nagZ</name>
    <name evidence="5" type="ORF">HGG79_11480</name>
</gene>
<dbReference type="PANTHER" id="PTHR30480">
    <property type="entry name" value="BETA-HEXOSAMINIDASE-RELATED"/>
    <property type="match status" value="1"/>
</dbReference>
<organism evidence="5 6">
    <name type="scientific">Clostridium tetanomorphum</name>
    <dbReference type="NCBI Taxonomy" id="1553"/>
    <lineage>
        <taxon>Bacteria</taxon>
        <taxon>Bacillati</taxon>
        <taxon>Bacillota</taxon>
        <taxon>Clostridia</taxon>
        <taxon>Eubacteriales</taxon>
        <taxon>Clostridiaceae</taxon>
        <taxon>Clostridium</taxon>
    </lineage>
</organism>
<dbReference type="Pfam" id="PF00933">
    <property type="entry name" value="Glyco_hydro_3"/>
    <property type="match status" value="1"/>
</dbReference>
<keyword evidence="2 5" id="KW-0378">Hydrolase</keyword>
<evidence type="ECO:0000259" key="4">
    <source>
        <dbReference type="Pfam" id="PF00933"/>
    </source>
</evidence>
<dbReference type="EMBL" id="JAAZWO010000013">
    <property type="protein sequence ID" value="MBC2398385.1"/>
    <property type="molecule type" value="Genomic_DNA"/>
</dbReference>
<evidence type="ECO:0000256" key="1">
    <source>
        <dbReference type="ARBA" id="ARBA00005336"/>
    </source>
</evidence>
<dbReference type="InterPro" id="IPR036881">
    <property type="entry name" value="Glyco_hydro_3_C_sf"/>
</dbReference>
<comment type="caution">
    <text evidence="5">The sequence shown here is derived from an EMBL/GenBank/DDBJ whole genome shotgun (WGS) entry which is preliminary data.</text>
</comment>
<dbReference type="InterPro" id="IPR036962">
    <property type="entry name" value="Glyco_hydro_3_N_sf"/>
</dbReference>
<reference evidence="5 6" key="1">
    <citation type="submission" date="2020-04" db="EMBL/GenBank/DDBJ databases">
        <title>Genomic insights into acetone-butanol-ethanol (ABE) fermentation by sequencing solventogenic clostridia strains.</title>
        <authorList>
            <person name="Brown S."/>
        </authorList>
    </citation>
    <scope>NUCLEOTIDE SEQUENCE [LARGE SCALE GENOMIC DNA]</scope>
    <source>
        <strain evidence="5 6">DJ011</strain>
    </source>
</reference>
<evidence type="ECO:0000313" key="5">
    <source>
        <dbReference type="EMBL" id="MBC2398385.1"/>
    </source>
</evidence>
<dbReference type="NCBIfam" id="NF003740">
    <property type="entry name" value="PRK05337.1"/>
    <property type="match status" value="1"/>
</dbReference>
<evidence type="ECO:0000256" key="2">
    <source>
        <dbReference type="ARBA" id="ARBA00022801"/>
    </source>
</evidence>
<comment type="similarity">
    <text evidence="1">Belongs to the glycosyl hydrolase 3 family.</text>
</comment>